<dbReference type="Pfam" id="PF13499">
    <property type="entry name" value="EF-hand_7"/>
    <property type="match status" value="2"/>
</dbReference>
<protein>
    <recommendedName>
        <fullName evidence="4">EF-hand domain-containing protein</fullName>
    </recommendedName>
</protein>
<feature type="domain" description="EF-hand" evidence="4">
    <location>
        <begin position="161"/>
        <end position="194"/>
    </location>
</feature>
<dbReference type="SMART" id="SM00054">
    <property type="entry name" value="EFh"/>
    <property type="match status" value="4"/>
</dbReference>
<dbReference type="InterPro" id="IPR018247">
    <property type="entry name" value="EF_Hand_1_Ca_BS"/>
</dbReference>
<evidence type="ECO:0000256" key="2">
    <source>
        <dbReference type="ARBA" id="ARBA00022737"/>
    </source>
</evidence>
<dbReference type="SUPFAM" id="SSF47473">
    <property type="entry name" value="EF-hand"/>
    <property type="match status" value="1"/>
</dbReference>
<dbReference type="GO" id="GO:0005509">
    <property type="term" value="F:calcium ion binding"/>
    <property type="evidence" value="ECO:0007669"/>
    <property type="project" value="InterPro"/>
</dbReference>
<gene>
    <name evidence="5" type="ORF">MKW98_029615</name>
</gene>
<evidence type="ECO:0000256" key="3">
    <source>
        <dbReference type="ARBA" id="ARBA00022837"/>
    </source>
</evidence>
<reference evidence="5" key="1">
    <citation type="submission" date="2022-04" db="EMBL/GenBank/DDBJ databases">
        <title>A functionally conserved STORR gene fusion in Papaver species that diverged 16.8 million years ago.</title>
        <authorList>
            <person name="Catania T."/>
        </authorList>
    </citation>
    <scope>NUCLEOTIDE SEQUENCE</scope>
    <source>
        <strain evidence="5">S-188037</strain>
    </source>
</reference>
<evidence type="ECO:0000259" key="4">
    <source>
        <dbReference type="PROSITE" id="PS50222"/>
    </source>
</evidence>
<sequence length="194" mass="21659">MFSSLKNCISHVTKRIKETAKRIRRRPKQKKLLAYGVDLFTSSFTSMEVPNQLKQVFKLIDTNGDGKISSLELGEVLLCLGHEKSTVTKEAEVMLKEVDCNGDGFIDLDEFMNVVAGDSSKSKGADEDLKDAFLVFDSDKNGFISPKELKQVLRSLGYYKCTLSECSAMIKGVDKDGDGLVNFEEFRSMMNGCR</sequence>
<dbReference type="Gene3D" id="1.10.238.10">
    <property type="entry name" value="EF-hand"/>
    <property type="match status" value="2"/>
</dbReference>
<dbReference type="Proteomes" id="UP001202328">
    <property type="component" value="Unassembled WGS sequence"/>
</dbReference>
<feature type="domain" description="EF-hand" evidence="4">
    <location>
        <begin position="48"/>
        <end position="83"/>
    </location>
</feature>
<dbReference type="FunFam" id="1.10.238.10:FF:000001">
    <property type="entry name" value="Calmodulin 1"/>
    <property type="match status" value="1"/>
</dbReference>
<dbReference type="PANTHER" id="PTHR10891">
    <property type="entry name" value="EF-HAND CALCIUM-BINDING DOMAIN CONTAINING PROTEIN"/>
    <property type="match status" value="1"/>
</dbReference>
<keyword evidence="3" id="KW-0106">Calcium</keyword>
<dbReference type="PROSITE" id="PS00018">
    <property type="entry name" value="EF_HAND_1"/>
    <property type="match status" value="4"/>
</dbReference>
<dbReference type="InterPro" id="IPR039647">
    <property type="entry name" value="EF_hand_pair_protein_CML-like"/>
</dbReference>
<dbReference type="AlphaFoldDB" id="A0AAD4T465"/>
<dbReference type="EMBL" id="JAJJMB010005286">
    <property type="protein sequence ID" value="KAI3939839.1"/>
    <property type="molecule type" value="Genomic_DNA"/>
</dbReference>
<accession>A0AAD4T465</accession>
<evidence type="ECO:0000313" key="6">
    <source>
        <dbReference type="Proteomes" id="UP001202328"/>
    </source>
</evidence>
<dbReference type="CDD" id="cd00051">
    <property type="entry name" value="EFh"/>
    <property type="match status" value="2"/>
</dbReference>
<keyword evidence="2" id="KW-0677">Repeat</keyword>
<dbReference type="InterPro" id="IPR002048">
    <property type="entry name" value="EF_hand_dom"/>
</dbReference>
<organism evidence="5 6">
    <name type="scientific">Papaver atlanticum</name>
    <dbReference type="NCBI Taxonomy" id="357466"/>
    <lineage>
        <taxon>Eukaryota</taxon>
        <taxon>Viridiplantae</taxon>
        <taxon>Streptophyta</taxon>
        <taxon>Embryophyta</taxon>
        <taxon>Tracheophyta</taxon>
        <taxon>Spermatophyta</taxon>
        <taxon>Magnoliopsida</taxon>
        <taxon>Ranunculales</taxon>
        <taxon>Papaveraceae</taxon>
        <taxon>Papaveroideae</taxon>
        <taxon>Papaver</taxon>
    </lineage>
</organism>
<keyword evidence="1" id="KW-0479">Metal-binding</keyword>
<dbReference type="PROSITE" id="PS50222">
    <property type="entry name" value="EF_HAND_2"/>
    <property type="match status" value="4"/>
</dbReference>
<dbReference type="InterPro" id="IPR011992">
    <property type="entry name" value="EF-hand-dom_pair"/>
</dbReference>
<proteinExistence type="predicted"/>
<evidence type="ECO:0000256" key="1">
    <source>
        <dbReference type="ARBA" id="ARBA00022723"/>
    </source>
</evidence>
<feature type="domain" description="EF-hand" evidence="4">
    <location>
        <begin position="124"/>
        <end position="159"/>
    </location>
</feature>
<feature type="domain" description="EF-hand" evidence="4">
    <location>
        <begin position="86"/>
        <end position="121"/>
    </location>
</feature>
<keyword evidence="6" id="KW-1185">Reference proteome</keyword>
<evidence type="ECO:0000313" key="5">
    <source>
        <dbReference type="EMBL" id="KAI3939839.1"/>
    </source>
</evidence>
<name>A0AAD4T465_9MAGN</name>
<comment type="caution">
    <text evidence="5">The sequence shown here is derived from an EMBL/GenBank/DDBJ whole genome shotgun (WGS) entry which is preliminary data.</text>
</comment>